<sequence>MEPSVSLKDMLRDHLLPAVATAAVLGGGASIIQTKVDVAKHDERISRIEKLDATMDKLTGELAETRETLARVEARQERQP</sequence>
<feature type="coiled-coil region" evidence="1">
    <location>
        <begin position="48"/>
        <end position="75"/>
    </location>
</feature>
<dbReference type="EMBL" id="ATHL01000094">
    <property type="protein sequence ID" value="EQB12683.1"/>
    <property type="molecule type" value="Genomic_DNA"/>
</dbReference>
<dbReference type="Proteomes" id="UP000015527">
    <property type="component" value="Unassembled WGS sequence"/>
</dbReference>
<organism evidence="2 3">
    <name type="scientific">Novosphingobium lindaniclasticum LE124</name>
    <dbReference type="NCBI Taxonomy" id="1096930"/>
    <lineage>
        <taxon>Bacteria</taxon>
        <taxon>Pseudomonadati</taxon>
        <taxon>Pseudomonadota</taxon>
        <taxon>Alphaproteobacteria</taxon>
        <taxon>Sphingomonadales</taxon>
        <taxon>Sphingomonadaceae</taxon>
        <taxon>Novosphingobium</taxon>
    </lineage>
</organism>
<evidence type="ECO:0000313" key="2">
    <source>
        <dbReference type="EMBL" id="EQB12683.1"/>
    </source>
</evidence>
<accession>T0HKH4</accession>
<proteinExistence type="predicted"/>
<dbReference type="PATRIC" id="fig|1096930.3.peg.2988"/>
<protein>
    <submittedName>
        <fullName evidence="2">Uncharacterized protein</fullName>
    </submittedName>
</protein>
<evidence type="ECO:0000313" key="3">
    <source>
        <dbReference type="Proteomes" id="UP000015527"/>
    </source>
</evidence>
<keyword evidence="3" id="KW-1185">Reference proteome</keyword>
<keyword evidence="1" id="KW-0175">Coiled coil</keyword>
<reference evidence="2 3" key="1">
    <citation type="journal article" date="2013" name="Genome Announc.">
        <title>Genome Sequence of Novosphingobium lindaniclasticum LE124T, Isolated from a Hexachlorocyclohexane Dumpsite.</title>
        <authorList>
            <person name="Saxena A."/>
            <person name="Nayyar N."/>
            <person name="Sangwan N."/>
            <person name="Kumari R."/>
            <person name="Khurana J.P."/>
            <person name="Lal R."/>
        </authorList>
    </citation>
    <scope>NUCLEOTIDE SEQUENCE [LARGE SCALE GENOMIC DNA]</scope>
    <source>
        <strain evidence="2 3">LE124</strain>
    </source>
</reference>
<dbReference type="AlphaFoldDB" id="T0HKH4"/>
<evidence type="ECO:0000256" key="1">
    <source>
        <dbReference type="SAM" id="Coils"/>
    </source>
</evidence>
<gene>
    <name evidence="2" type="ORF">L284_15020</name>
</gene>
<name>T0HKH4_9SPHN</name>
<comment type="caution">
    <text evidence="2">The sequence shown here is derived from an EMBL/GenBank/DDBJ whole genome shotgun (WGS) entry which is preliminary data.</text>
</comment>